<dbReference type="InterPro" id="IPR001932">
    <property type="entry name" value="PPM-type_phosphatase-like_dom"/>
</dbReference>
<dbReference type="InterPro" id="IPR015655">
    <property type="entry name" value="PP2C"/>
</dbReference>
<dbReference type="GO" id="GO:0005739">
    <property type="term" value="C:mitochondrion"/>
    <property type="evidence" value="ECO:0007669"/>
    <property type="project" value="TreeGrafter"/>
</dbReference>
<dbReference type="Gene3D" id="3.60.40.10">
    <property type="entry name" value="PPM-type phosphatase domain"/>
    <property type="match status" value="1"/>
</dbReference>
<dbReference type="SMART" id="SM00332">
    <property type="entry name" value="PP2Cc"/>
    <property type="match status" value="1"/>
</dbReference>
<dbReference type="InterPro" id="IPR036457">
    <property type="entry name" value="PPM-type-like_dom_sf"/>
</dbReference>
<feature type="domain" description="PPM-type phosphatase" evidence="5">
    <location>
        <begin position="145"/>
        <end position="523"/>
    </location>
</feature>
<evidence type="ECO:0000313" key="7">
    <source>
        <dbReference type="Proteomes" id="UP000236544"/>
    </source>
</evidence>
<dbReference type="InterPro" id="IPR000222">
    <property type="entry name" value="PP2C_BS"/>
</dbReference>
<keyword evidence="2 4" id="KW-0378">Hydrolase</keyword>
<reference evidence="7" key="1">
    <citation type="submission" date="2015-10" db="EMBL/GenBank/DDBJ databases">
        <authorList>
            <person name="Devillers H."/>
        </authorList>
    </citation>
    <scope>NUCLEOTIDE SEQUENCE [LARGE SCALE GENOMIC DNA]</scope>
</reference>
<dbReference type="CDD" id="cd00143">
    <property type="entry name" value="PP2Cc"/>
    <property type="match status" value="1"/>
</dbReference>
<gene>
    <name evidence="6" type="ORF">LAQU0_S11e00826g</name>
</gene>
<name>A0A0P1KTW2_9SACH</name>
<dbReference type="GO" id="GO:0046872">
    <property type="term" value="F:metal ion binding"/>
    <property type="evidence" value="ECO:0007669"/>
    <property type="project" value="UniProtKB-KW"/>
</dbReference>
<keyword evidence="1" id="KW-0479">Metal-binding</keyword>
<dbReference type="SUPFAM" id="SSF81606">
    <property type="entry name" value="PP2C-like"/>
    <property type="match status" value="1"/>
</dbReference>
<evidence type="ECO:0000256" key="4">
    <source>
        <dbReference type="RuleBase" id="RU003465"/>
    </source>
</evidence>
<dbReference type="Proteomes" id="UP000236544">
    <property type="component" value="Unassembled WGS sequence"/>
</dbReference>
<dbReference type="OrthoDB" id="420076at2759"/>
<dbReference type="GO" id="GO:0004741">
    <property type="term" value="F:[pyruvate dehydrogenase (acetyl-transferring)]-phosphatase activity"/>
    <property type="evidence" value="ECO:0007669"/>
    <property type="project" value="TreeGrafter"/>
</dbReference>
<evidence type="ECO:0000256" key="1">
    <source>
        <dbReference type="ARBA" id="ARBA00022723"/>
    </source>
</evidence>
<dbReference type="Pfam" id="PF00481">
    <property type="entry name" value="PP2C"/>
    <property type="match status" value="1"/>
</dbReference>
<keyword evidence="7" id="KW-1185">Reference proteome</keyword>
<dbReference type="PROSITE" id="PS51746">
    <property type="entry name" value="PPM_2"/>
    <property type="match status" value="1"/>
</dbReference>
<comment type="similarity">
    <text evidence="4">Belongs to the PP2C family.</text>
</comment>
<sequence length="550" mass="60255">MYACKFECQTGEDFAEPAGSEHINIRGTELAYSMNGIPRLTRGYATRVLRTRSGMRRGALLAGSSLLLTYMCWDNKYVSCESIKGIKQFNSGPSDPDQSNTISLLSDKEVTQRLRQMEKSYYVQRGRGVLRYDLAQLPSNAPIEDDHVEQVITVPASSGGQEDADLYFFGVFDGHGGPYTSAKLSQSLVPYVAHQLGQIYGDSAFSEGGPESFSAATDSAITSAFKNLDRDLVYGALGKLFEDPTKQNLVSALPAISGSCALLTMYDSNKKIIKCAVTGDSRALLGSQNSSGQWTVKALSVDQTADNPEEVERIRAEHPGEPGAVRNGRVLGSLQPSRAFGDYRYKIKELAGKVVGDLPGHLRVYFRREPRDFRTPPYVTAEPVITSTKLDSDAKFMVLASDGLFELLTNEEIAGLVVNWMQHSKDAHFKHSAGIQKDIHGARFIPPVTDLSTHKEHQRRVFSRTGQSSSPMSILDDANAATHLIRNALSAGGNKDYVSTLVSIPSPMSRKYRDDLTVTVVFFGEEQDPVKIDGQLVPNHEATSPLKAKL</sequence>
<protein>
    <submittedName>
        <fullName evidence="6">LAQU0S11e00826g1_1</fullName>
    </submittedName>
</protein>
<keyword evidence="3 4" id="KW-0904">Protein phosphatase</keyword>
<dbReference type="PANTHER" id="PTHR13832">
    <property type="entry name" value="PROTEIN PHOSPHATASE 2C"/>
    <property type="match status" value="1"/>
</dbReference>
<evidence type="ECO:0000313" key="6">
    <source>
        <dbReference type="EMBL" id="CUS23635.1"/>
    </source>
</evidence>
<evidence type="ECO:0000256" key="3">
    <source>
        <dbReference type="ARBA" id="ARBA00022912"/>
    </source>
</evidence>
<evidence type="ECO:0000259" key="5">
    <source>
        <dbReference type="PROSITE" id="PS51746"/>
    </source>
</evidence>
<accession>A0A0P1KTW2</accession>
<organism evidence="6 7">
    <name type="scientific">Lachancea quebecensis</name>
    <dbReference type="NCBI Taxonomy" id="1654605"/>
    <lineage>
        <taxon>Eukaryota</taxon>
        <taxon>Fungi</taxon>
        <taxon>Dikarya</taxon>
        <taxon>Ascomycota</taxon>
        <taxon>Saccharomycotina</taxon>
        <taxon>Saccharomycetes</taxon>
        <taxon>Saccharomycetales</taxon>
        <taxon>Saccharomycetaceae</taxon>
        <taxon>Lachancea</taxon>
    </lineage>
</organism>
<proteinExistence type="inferred from homology"/>
<dbReference type="PROSITE" id="PS01032">
    <property type="entry name" value="PPM_1"/>
    <property type="match status" value="1"/>
</dbReference>
<dbReference type="AlphaFoldDB" id="A0A0P1KTW2"/>
<evidence type="ECO:0000256" key="2">
    <source>
        <dbReference type="ARBA" id="ARBA00022801"/>
    </source>
</evidence>
<dbReference type="PANTHER" id="PTHR13832:SF792">
    <property type="entry name" value="GM14286P"/>
    <property type="match status" value="1"/>
</dbReference>
<dbReference type="EMBL" id="LN890568">
    <property type="protein sequence ID" value="CUS23635.1"/>
    <property type="molecule type" value="Genomic_DNA"/>
</dbReference>